<dbReference type="SMART" id="SM00450">
    <property type="entry name" value="RHOD"/>
    <property type="match status" value="1"/>
</dbReference>
<dbReference type="AlphaFoldDB" id="A0A4Q1BSR0"/>
<dbReference type="GO" id="GO:0005634">
    <property type="term" value="C:nucleus"/>
    <property type="evidence" value="ECO:0007669"/>
    <property type="project" value="TreeGrafter"/>
</dbReference>
<gene>
    <name evidence="2" type="ORF">M231_01628</name>
</gene>
<protein>
    <recommendedName>
        <fullName evidence="1">Rhodanese domain-containing protein</fullName>
    </recommendedName>
</protein>
<evidence type="ECO:0000313" key="3">
    <source>
        <dbReference type="Proteomes" id="UP000289152"/>
    </source>
</evidence>
<dbReference type="GO" id="GO:0004725">
    <property type="term" value="F:protein tyrosine phosphatase activity"/>
    <property type="evidence" value="ECO:0007669"/>
    <property type="project" value="TreeGrafter"/>
</dbReference>
<keyword evidence="3" id="KW-1185">Reference proteome</keyword>
<dbReference type="SUPFAM" id="SSF52821">
    <property type="entry name" value="Rhodanese/Cell cycle control phosphatase"/>
    <property type="match status" value="1"/>
</dbReference>
<dbReference type="EMBL" id="SDIL01000012">
    <property type="protein sequence ID" value="RXK40998.1"/>
    <property type="molecule type" value="Genomic_DNA"/>
</dbReference>
<sequence>MSFSLPYAYITARELATMIKASPSAALKDYAVVDVRGDDFVGGNIVSALNYPSETFHDNVSGLVERLKTVPKVIFHCALSQARGPKAARIYAESRASLVPTAPPQQILVLRDGFSGFQALYRVRSRLSQFDG</sequence>
<dbReference type="OrthoDB" id="102559at2759"/>
<evidence type="ECO:0000313" key="2">
    <source>
        <dbReference type="EMBL" id="RXK40998.1"/>
    </source>
</evidence>
<dbReference type="InParanoid" id="A0A4Q1BSR0"/>
<dbReference type="VEuPathDB" id="FungiDB:TREMEDRAFT_71552"/>
<dbReference type="Gene3D" id="3.40.250.10">
    <property type="entry name" value="Rhodanese-like domain"/>
    <property type="match status" value="1"/>
</dbReference>
<dbReference type="STRING" id="5217.A0A4Q1BSR0"/>
<comment type="caution">
    <text evidence="2">The sequence shown here is derived from an EMBL/GenBank/DDBJ whole genome shotgun (WGS) entry which is preliminary data.</text>
</comment>
<dbReference type="GO" id="GO:0005737">
    <property type="term" value="C:cytoplasm"/>
    <property type="evidence" value="ECO:0007669"/>
    <property type="project" value="TreeGrafter"/>
</dbReference>
<dbReference type="PANTHER" id="PTHR10828">
    <property type="entry name" value="M-PHASE INDUCER PHOSPHATASE DUAL SPECIFICITY PHOSPHATASE CDC25"/>
    <property type="match status" value="1"/>
</dbReference>
<dbReference type="PANTHER" id="PTHR10828:SF38">
    <property type="entry name" value="ARSENICAL-RESISTANCE PROTEIN 2-RELATED"/>
    <property type="match status" value="1"/>
</dbReference>
<dbReference type="PROSITE" id="PS50206">
    <property type="entry name" value="RHODANESE_3"/>
    <property type="match status" value="1"/>
</dbReference>
<name>A0A4Q1BSR0_TREME</name>
<reference evidence="2 3" key="1">
    <citation type="submission" date="2016-06" db="EMBL/GenBank/DDBJ databases">
        <title>Evolution of pathogenesis and genome organization in the Tremellales.</title>
        <authorList>
            <person name="Cuomo C."/>
            <person name="Litvintseva A."/>
            <person name="Heitman J."/>
            <person name="Chen Y."/>
            <person name="Sun S."/>
            <person name="Springer D."/>
            <person name="Dromer F."/>
            <person name="Young S."/>
            <person name="Zeng Q."/>
            <person name="Chapman S."/>
            <person name="Gujja S."/>
            <person name="Saif S."/>
            <person name="Birren B."/>
        </authorList>
    </citation>
    <scope>NUCLEOTIDE SEQUENCE [LARGE SCALE GENOMIC DNA]</scope>
    <source>
        <strain evidence="2 3">ATCC 28783</strain>
    </source>
</reference>
<accession>A0A4Q1BSR0</accession>
<dbReference type="InterPro" id="IPR001763">
    <property type="entry name" value="Rhodanese-like_dom"/>
</dbReference>
<proteinExistence type="predicted"/>
<dbReference type="FunCoup" id="A0A4Q1BSR0">
    <property type="interactions" value="240"/>
</dbReference>
<feature type="domain" description="Rhodanese" evidence="1">
    <location>
        <begin position="26"/>
        <end position="126"/>
    </location>
</feature>
<dbReference type="InterPro" id="IPR036873">
    <property type="entry name" value="Rhodanese-like_dom_sf"/>
</dbReference>
<dbReference type="Proteomes" id="UP000289152">
    <property type="component" value="Unassembled WGS sequence"/>
</dbReference>
<evidence type="ECO:0000259" key="1">
    <source>
        <dbReference type="PROSITE" id="PS50206"/>
    </source>
</evidence>
<organism evidence="2 3">
    <name type="scientific">Tremella mesenterica</name>
    <name type="common">Jelly fungus</name>
    <dbReference type="NCBI Taxonomy" id="5217"/>
    <lineage>
        <taxon>Eukaryota</taxon>
        <taxon>Fungi</taxon>
        <taxon>Dikarya</taxon>
        <taxon>Basidiomycota</taxon>
        <taxon>Agaricomycotina</taxon>
        <taxon>Tremellomycetes</taxon>
        <taxon>Tremellales</taxon>
        <taxon>Tremellaceae</taxon>
        <taxon>Tremella</taxon>
    </lineage>
</organism>